<comment type="caution">
    <text evidence="1">The sequence shown here is derived from an EMBL/GenBank/DDBJ whole genome shotgun (WGS) entry which is preliminary data.</text>
</comment>
<dbReference type="Proteomes" id="UP000297521">
    <property type="component" value="Unassembled WGS sequence"/>
</dbReference>
<organism evidence="1 2">
    <name type="scientific">Limosilactobacillus reuteri</name>
    <name type="common">Lactobacillus reuteri</name>
    <dbReference type="NCBI Taxonomy" id="1598"/>
    <lineage>
        <taxon>Bacteria</taxon>
        <taxon>Bacillati</taxon>
        <taxon>Bacillota</taxon>
        <taxon>Bacilli</taxon>
        <taxon>Lactobacillales</taxon>
        <taxon>Lactobacillaceae</taxon>
        <taxon>Limosilactobacillus</taxon>
    </lineage>
</organism>
<proteinExistence type="predicted"/>
<evidence type="ECO:0000313" key="1">
    <source>
        <dbReference type="EMBL" id="TGB08316.1"/>
    </source>
</evidence>
<reference evidence="1" key="2">
    <citation type="submission" date="2019-04" db="EMBL/GenBank/DDBJ databases">
        <authorList>
            <person name="Bisanz J.E."/>
            <person name="Chagwedera N.D."/>
            <person name="Chawla A."/>
            <person name="Turnbaugh P.J."/>
        </authorList>
    </citation>
    <scope>NUCLEOTIDE SEQUENCE</scope>
    <source>
        <strain evidence="1">I8-5</strain>
    </source>
</reference>
<accession>A0AAX2SQK2</accession>
<gene>
    <name evidence="1" type="ORF">E5F87_11195</name>
</gene>
<protein>
    <submittedName>
        <fullName evidence="1">Transposase</fullName>
    </submittedName>
</protein>
<reference evidence="1" key="1">
    <citation type="journal article" date="2019" name="Cell Metab.">
        <title>Nutrient sensing in CD11c cells alters the gut microbiome to regulate food intake and body mass.</title>
        <authorList>
            <person name="Chagwedera N.D."/>
            <person name="Ang Q.Y."/>
            <person name="Bisanz J.E."/>
            <person name="Leong Y.A."/>
            <person name="Ganeshan K."/>
            <person name="Cai J."/>
            <person name="Patterson A.D."/>
            <person name="Turnbaugh P.J."/>
            <person name="Chawla A."/>
        </authorList>
    </citation>
    <scope>NUCLEOTIDE SEQUENCE</scope>
    <source>
        <strain evidence="1">I8-5</strain>
    </source>
</reference>
<dbReference type="AlphaFoldDB" id="A0AAX2SQK2"/>
<evidence type="ECO:0000313" key="2">
    <source>
        <dbReference type="Proteomes" id="UP000297521"/>
    </source>
</evidence>
<name>A0AAX2SQK2_LIMRT</name>
<dbReference type="EMBL" id="SRKR01000061">
    <property type="protein sequence ID" value="TGB08316.1"/>
    <property type="molecule type" value="Genomic_DNA"/>
</dbReference>
<sequence length="46" mass="5295">MQSNYNINQLSLAMATDYQPEENHPAYYIHQLVESLAISKPNIMGR</sequence>
<feature type="non-terminal residue" evidence="1">
    <location>
        <position position="46"/>
    </location>
</feature>